<feature type="region of interest" description="Disordered" evidence="7">
    <location>
        <begin position="283"/>
        <end position="350"/>
    </location>
</feature>
<dbReference type="eggNOG" id="KOG0519">
    <property type="taxonomic scope" value="Eukaryota"/>
</dbReference>
<feature type="compositionally biased region" description="Polar residues" evidence="7">
    <location>
        <begin position="1017"/>
        <end position="1030"/>
    </location>
</feature>
<dbReference type="Proteomes" id="UP000002530">
    <property type="component" value="Unassembled WGS sequence"/>
</dbReference>
<dbReference type="SUPFAM" id="SSF47384">
    <property type="entry name" value="Homodimeric domain of signal transducing histidine kinase"/>
    <property type="match status" value="1"/>
</dbReference>
<dbReference type="EC" id="2.7.13.3" evidence="2"/>
<feature type="region of interest" description="Disordered" evidence="7">
    <location>
        <begin position="814"/>
        <end position="848"/>
    </location>
</feature>
<dbReference type="PROSITE" id="PS50109">
    <property type="entry name" value="HIS_KIN"/>
    <property type="match status" value="1"/>
</dbReference>
<dbReference type="GO" id="GO:0000160">
    <property type="term" value="P:phosphorelay signal transduction system"/>
    <property type="evidence" value="ECO:0000318"/>
    <property type="project" value="GO_Central"/>
</dbReference>
<dbReference type="HOGENOM" id="CLU_002763_0_0_1"/>
<dbReference type="FunFam" id="3.40.50.2300:FF:000632">
    <property type="entry name" value="Sensor histidine kinase/response regulator, putative"/>
    <property type="match status" value="1"/>
</dbReference>
<protein>
    <recommendedName>
        <fullName evidence="2">histidine kinase</fullName>
        <ecNumber evidence="2">2.7.13.3</ecNumber>
    </recommendedName>
</protein>
<dbReference type="SUPFAM" id="SSF55874">
    <property type="entry name" value="ATPase domain of HSP90 chaperone/DNA topoisomerase II/histidine kinase"/>
    <property type="match status" value="1"/>
</dbReference>
<dbReference type="Gene3D" id="3.30.565.10">
    <property type="entry name" value="Histidine kinase-like ATPase, C-terminal domain"/>
    <property type="match status" value="1"/>
</dbReference>
<dbReference type="InterPro" id="IPR036097">
    <property type="entry name" value="HisK_dim/P_sf"/>
</dbReference>
<evidence type="ECO:0000313" key="10">
    <source>
        <dbReference type="EMBL" id="EAL85377.2"/>
    </source>
</evidence>
<evidence type="ECO:0000256" key="1">
    <source>
        <dbReference type="ARBA" id="ARBA00000085"/>
    </source>
</evidence>
<feature type="domain" description="Histidine kinase" evidence="8">
    <location>
        <begin position="566"/>
        <end position="814"/>
    </location>
</feature>
<dbReference type="SMART" id="SM00388">
    <property type="entry name" value="HisKA"/>
    <property type="match status" value="1"/>
</dbReference>
<feature type="compositionally biased region" description="Polar residues" evidence="7">
    <location>
        <begin position="1039"/>
        <end position="1050"/>
    </location>
</feature>
<organism evidence="10 11">
    <name type="scientific">Aspergillus fumigatus (strain ATCC MYA-4609 / CBS 101355 / FGSC A1100 / Af293)</name>
    <name type="common">Neosartorya fumigata</name>
    <dbReference type="NCBI Taxonomy" id="330879"/>
    <lineage>
        <taxon>Eukaryota</taxon>
        <taxon>Fungi</taxon>
        <taxon>Dikarya</taxon>
        <taxon>Ascomycota</taxon>
        <taxon>Pezizomycotina</taxon>
        <taxon>Eurotiomycetes</taxon>
        <taxon>Eurotiomycetidae</taxon>
        <taxon>Eurotiales</taxon>
        <taxon>Aspergillaceae</taxon>
        <taxon>Aspergillus</taxon>
        <taxon>Aspergillus subgen. Fumigati</taxon>
    </lineage>
</organism>
<dbReference type="GO" id="GO:0005886">
    <property type="term" value="C:plasma membrane"/>
    <property type="evidence" value="ECO:0000318"/>
    <property type="project" value="GO_Central"/>
</dbReference>
<dbReference type="EMBL" id="AAHF01000013">
    <property type="protein sequence ID" value="EAL85377.2"/>
    <property type="molecule type" value="Genomic_DNA"/>
</dbReference>
<evidence type="ECO:0000259" key="8">
    <source>
        <dbReference type="PROSITE" id="PS50109"/>
    </source>
</evidence>
<dbReference type="Gene3D" id="3.40.50.2300">
    <property type="match status" value="1"/>
</dbReference>
<evidence type="ECO:0000259" key="9">
    <source>
        <dbReference type="PROSITE" id="PS50110"/>
    </source>
</evidence>
<dbReference type="GO" id="GO:0009927">
    <property type="term" value="F:histidine phosphotransfer kinase activity"/>
    <property type="evidence" value="ECO:0000318"/>
    <property type="project" value="GO_Central"/>
</dbReference>
<evidence type="ECO:0000256" key="4">
    <source>
        <dbReference type="ARBA" id="ARBA00022679"/>
    </source>
</evidence>
<accession>Q4WC07</accession>
<gene>
    <name evidence="10" type="ORF">AFUA_8G06140</name>
</gene>
<dbReference type="GeneID" id="3504972"/>
<evidence type="ECO:0000313" key="11">
    <source>
        <dbReference type="Proteomes" id="UP000002530"/>
    </source>
</evidence>
<dbReference type="Pfam" id="PF00072">
    <property type="entry name" value="Response_reg"/>
    <property type="match status" value="1"/>
</dbReference>
<feature type="compositionally biased region" description="Polar residues" evidence="7">
    <location>
        <begin position="322"/>
        <end position="341"/>
    </location>
</feature>
<dbReference type="AlphaFoldDB" id="Q4WC07"/>
<dbReference type="PANTHER" id="PTHR43047">
    <property type="entry name" value="TWO-COMPONENT HISTIDINE PROTEIN KINASE"/>
    <property type="match status" value="1"/>
</dbReference>
<dbReference type="PROSITE" id="PS50110">
    <property type="entry name" value="RESPONSE_REGULATORY"/>
    <property type="match status" value="1"/>
</dbReference>
<keyword evidence="4 10" id="KW-0808">Transferase</keyword>
<proteinExistence type="predicted"/>
<dbReference type="PANTHER" id="PTHR43047:SF72">
    <property type="entry name" value="OSMOSENSING HISTIDINE PROTEIN KINASE SLN1"/>
    <property type="match status" value="1"/>
</dbReference>
<dbReference type="OrthoDB" id="303614at2759"/>
<feature type="region of interest" description="Disordered" evidence="7">
    <location>
        <begin position="1012"/>
        <end position="1050"/>
    </location>
</feature>
<dbReference type="FunFam" id="1.10.287.130:FF:000023">
    <property type="entry name" value="Sensor histidine kinase/response regulator, putative"/>
    <property type="match status" value="1"/>
</dbReference>
<feature type="modified residue" description="4-aspartylphosphate" evidence="6">
    <location>
        <position position="1114"/>
    </location>
</feature>
<dbReference type="CDD" id="cd00082">
    <property type="entry name" value="HisKA"/>
    <property type="match status" value="1"/>
</dbReference>
<comment type="caution">
    <text evidence="10">The sequence shown here is derived from an EMBL/GenBank/DDBJ whole genome shotgun (WGS) entry which is preliminary data.</text>
</comment>
<feature type="compositionally biased region" description="Polar residues" evidence="7">
    <location>
        <begin position="283"/>
        <end position="310"/>
    </location>
</feature>
<dbReference type="InterPro" id="IPR003594">
    <property type="entry name" value="HATPase_dom"/>
</dbReference>
<keyword evidence="5 10" id="KW-0418">Kinase</keyword>
<dbReference type="CDD" id="cd17546">
    <property type="entry name" value="REC_hyHK_CKI1_RcsC-like"/>
    <property type="match status" value="1"/>
</dbReference>
<dbReference type="SUPFAM" id="SSF52172">
    <property type="entry name" value="CheY-like"/>
    <property type="match status" value="1"/>
</dbReference>
<dbReference type="InterPro" id="IPR005467">
    <property type="entry name" value="His_kinase_dom"/>
</dbReference>
<reference evidence="10 11" key="1">
    <citation type="journal article" date="2005" name="Nature">
        <title>Genomic sequence of the pathogenic and allergenic filamentous fungus Aspergillus fumigatus.</title>
        <authorList>
            <person name="Nierman W.C."/>
            <person name="Pain A."/>
            <person name="Anderson M.J."/>
            <person name="Wortman J.R."/>
            <person name="Kim H.S."/>
            <person name="Arroyo J."/>
            <person name="Berriman M."/>
            <person name="Abe K."/>
            <person name="Archer D.B."/>
            <person name="Bermejo C."/>
            <person name="Bennett J."/>
            <person name="Bowyer P."/>
            <person name="Chen D."/>
            <person name="Collins M."/>
            <person name="Coulsen R."/>
            <person name="Davies R."/>
            <person name="Dyer P.S."/>
            <person name="Farman M."/>
            <person name="Fedorova N."/>
            <person name="Fedorova N."/>
            <person name="Feldblyum T.V."/>
            <person name="Fischer R."/>
            <person name="Fosker N."/>
            <person name="Fraser A."/>
            <person name="Garcia J.L."/>
            <person name="Garcia M.J."/>
            <person name="Goble A."/>
            <person name="Goldman G.H."/>
            <person name="Gomi K."/>
            <person name="Griffith-Jones S."/>
            <person name="Gwilliam R."/>
            <person name="Haas B."/>
            <person name="Haas H."/>
            <person name="Harris D."/>
            <person name="Horiuchi H."/>
            <person name="Huang J."/>
            <person name="Humphray S."/>
            <person name="Jimenez J."/>
            <person name="Keller N."/>
            <person name="Khouri H."/>
            <person name="Kitamoto K."/>
            <person name="Kobayashi T."/>
            <person name="Konzack S."/>
            <person name="Kulkarni R."/>
            <person name="Kumagai T."/>
            <person name="Lafon A."/>
            <person name="Latge J.P."/>
            <person name="Li W."/>
            <person name="Lord A."/>
            <person name="Lu C."/>
            <person name="Majoros W.H."/>
            <person name="May G.S."/>
            <person name="Miller B.L."/>
            <person name="Mohamoud Y."/>
            <person name="Molina M."/>
            <person name="Monod M."/>
            <person name="Mouyna I."/>
            <person name="Mulligan S."/>
            <person name="Murphy L."/>
            <person name="O'Neil S."/>
            <person name="Paulsen I."/>
            <person name="Penalva M.A."/>
            <person name="Pertea M."/>
            <person name="Price C."/>
            <person name="Pritchard B.L."/>
            <person name="Quail M.A."/>
            <person name="Rabbinowitsch E."/>
            <person name="Rawlins N."/>
            <person name="Rajandream M.A."/>
            <person name="Reichard U."/>
            <person name="Renauld H."/>
            <person name="Robson G.D."/>
            <person name="Rodriguez de Cordoba S."/>
            <person name="Rodriguez-Pena J.M."/>
            <person name="Ronning C.M."/>
            <person name="Rutter S."/>
            <person name="Salzberg S.L."/>
            <person name="Sanchez M."/>
            <person name="Sanchez-Ferrero J.C."/>
            <person name="Saunders D."/>
            <person name="Seeger K."/>
            <person name="Squares R."/>
            <person name="Squares S."/>
            <person name="Takeuchi M."/>
            <person name="Tekaia F."/>
            <person name="Turner G."/>
            <person name="Vazquez de Aldana C.R."/>
            <person name="Weidman J."/>
            <person name="White O."/>
            <person name="Woodward J."/>
            <person name="Yu J.H."/>
            <person name="Fraser C."/>
            <person name="Galagan J.E."/>
            <person name="Asai K."/>
            <person name="Machida M."/>
            <person name="Hall N."/>
            <person name="Barrell B."/>
            <person name="Denning D.W."/>
        </authorList>
    </citation>
    <scope>NUCLEOTIDE SEQUENCE [LARGE SCALE GENOMIC DNA]</scope>
    <source>
        <strain evidence="10 11">Af293</strain>
    </source>
</reference>
<dbReference type="InterPro" id="IPR004358">
    <property type="entry name" value="Sig_transdc_His_kin-like_C"/>
</dbReference>
<dbReference type="RefSeq" id="XP_747415.2">
    <property type="nucleotide sequence ID" value="XM_742322.2"/>
</dbReference>
<dbReference type="OMA" id="AFRRICM"/>
<dbReference type="InterPro" id="IPR001789">
    <property type="entry name" value="Sig_transdc_resp-reg_receiver"/>
</dbReference>
<keyword evidence="3 6" id="KW-0597">Phosphoprotein</keyword>
<feature type="domain" description="Response regulatory" evidence="9">
    <location>
        <begin position="1062"/>
        <end position="1185"/>
    </location>
</feature>
<dbReference type="Gene3D" id="1.10.287.130">
    <property type="match status" value="1"/>
</dbReference>
<dbReference type="VEuPathDB" id="FungiDB:Afu8g06140"/>
<dbReference type="InterPro" id="IPR036890">
    <property type="entry name" value="HATPase_C_sf"/>
</dbReference>
<dbReference type="Pfam" id="PF00512">
    <property type="entry name" value="HisKA"/>
    <property type="match status" value="1"/>
</dbReference>
<dbReference type="KEGG" id="afm:AFUA_8G06140"/>
<evidence type="ECO:0000256" key="6">
    <source>
        <dbReference type="PROSITE-ProRule" id="PRU00169"/>
    </source>
</evidence>
<dbReference type="InParanoid" id="Q4WC07"/>
<dbReference type="InterPro" id="IPR011006">
    <property type="entry name" value="CheY-like_superfamily"/>
</dbReference>
<sequence>MTLTSRSCRDDHSAGRRARELYRYFQPERLPQLDSLSVDSSPIADDFLPPATAQAIDASIHTPSASSLLPPGPTNLSPPLASTREASLLSPVVPETLVLGQHNAILTSFAQLAALRLNVERVIISVSDRVSQFILAQAGQSPVGCDIRAYEAEGDGIWDGCCTLPSCAWGMCEVGFFSPLLNYSRAHRADCILSAIGYGTPLTTDTKINIGCFFALDTKPRNSFSDLEKEAFGSLGTLIMDYLQVSRQASEGRRAVRLSRGLSYFVEGSSSFVDHHPSYSGSSVPALSTPASSGVRTSHLSAESSQSFETPSKRSHSIDARSVSSVSDSKADNSDQNNSSGPDMPLPDWWAGSRKKGLTLDESHSSSWAFRRAANLLRESLELDADGGVIFLEVNNSHMLDIKTGIDCAGETGPAAPVLAVSTRDEPFAPGPGSTMLYPAANVDSGFLHQLLRRYTKGKLWSFHRDGILSSSDDEKPNENRLKCIKATEPPRGHSKKWKQSENAMLNQFFPNAAQVMFVPLWDPAKSQWFACCFCWNTLETRVFSPSVELMQSLISDRQKGDFIGSISHELRSPLHGILAATEFLHSTDLDEFQLSLLETINACGRTLLDTTNQVLDFSKIVSLERTWRQLKKNKTSPAELTSMDRTSAHLDTFVSTNLAILAEEVVEGVYLGHTYGKKSIASSDQTVLLPNSAATLSLSPRKTKLDTSTEYTESGRVSVHLDVTEASESSRCCRHGREELVTLTISDTGKGISEAFLRGRLFTPFAQEDTLAVGTGLGLSIVRSLVKALNGTINVHSRPGKGTTVKVSLPLTRPAPEDSLEDSQTAPSVPSTQDDTMNDPSSLRDSHGGRHVAILGIEPADVLERPFWAIIVRYLTDWYGLDLVSSASQEPIDVLLAEEEQLVGTSMETVTGILPSLLILCNQSVDYNAIRAKWSPIAAFVDIIRRPCGPHRLAHRIRKCLDNGQRRGVALPLCSELPERAQMSSGSALPCLDLTDPDPLAATCDLTPATSMRPGSLSSEDSGNVQNSFDIADVPHGSDTSMSPLPTPSETAYKRVERKARVLVVDDNLINLNLMLTFMKKRDLEVLDSAENGKLALDAVERLQQGYDLIFMDMSMLVMNGFEATRAIRALEKERDGCGPATIIALTGLSSSSDESEAFTSGVDLFLTKPVSFKEVSRLLDEWAERGLRDKKYPSLSPSV</sequence>
<evidence type="ECO:0000256" key="2">
    <source>
        <dbReference type="ARBA" id="ARBA00012438"/>
    </source>
</evidence>
<keyword evidence="11" id="KW-1185">Reference proteome</keyword>
<dbReference type="Pfam" id="PF02518">
    <property type="entry name" value="HATPase_c"/>
    <property type="match status" value="1"/>
</dbReference>
<feature type="compositionally biased region" description="Polar residues" evidence="7">
    <location>
        <begin position="823"/>
        <end position="842"/>
    </location>
</feature>
<dbReference type="SMART" id="SM00448">
    <property type="entry name" value="REC"/>
    <property type="match status" value="1"/>
</dbReference>
<evidence type="ECO:0000256" key="3">
    <source>
        <dbReference type="ARBA" id="ARBA00022553"/>
    </source>
</evidence>
<evidence type="ECO:0000256" key="5">
    <source>
        <dbReference type="ARBA" id="ARBA00022777"/>
    </source>
</evidence>
<dbReference type="PRINTS" id="PR00344">
    <property type="entry name" value="BCTRLSENSOR"/>
</dbReference>
<comment type="catalytic activity">
    <reaction evidence="1">
        <text>ATP + protein L-histidine = ADP + protein N-phospho-L-histidine.</text>
        <dbReference type="EC" id="2.7.13.3"/>
    </reaction>
</comment>
<dbReference type="InterPro" id="IPR003661">
    <property type="entry name" value="HisK_dim/P_dom"/>
</dbReference>
<evidence type="ECO:0000256" key="7">
    <source>
        <dbReference type="SAM" id="MobiDB-lite"/>
    </source>
</evidence>
<dbReference type="SMART" id="SM00387">
    <property type="entry name" value="HATPase_c"/>
    <property type="match status" value="1"/>
</dbReference>
<dbReference type="GO" id="GO:0000155">
    <property type="term" value="F:phosphorelay sensor kinase activity"/>
    <property type="evidence" value="ECO:0000318"/>
    <property type="project" value="GO_Central"/>
</dbReference>
<name>Q4WC07_ASPFU</name>